<organism evidence="2 3">
    <name type="scientific">Cellvibrio zantedeschiae</name>
    <dbReference type="NCBI Taxonomy" id="1237077"/>
    <lineage>
        <taxon>Bacteria</taxon>
        <taxon>Pseudomonadati</taxon>
        <taxon>Pseudomonadota</taxon>
        <taxon>Gammaproteobacteria</taxon>
        <taxon>Cellvibrionales</taxon>
        <taxon>Cellvibrionaceae</taxon>
        <taxon>Cellvibrio</taxon>
    </lineage>
</organism>
<gene>
    <name evidence="2" type="ORF">GCM10011613_05800</name>
</gene>
<accession>A0ABQ3ARW4</accession>
<dbReference type="PANTHER" id="PTHR38598:SF1">
    <property type="entry name" value="INNER MEMBRANE PROTEIN YJCH"/>
    <property type="match status" value="1"/>
</dbReference>
<feature type="transmembrane region" description="Helical" evidence="1">
    <location>
        <begin position="23"/>
        <end position="44"/>
    </location>
</feature>
<evidence type="ECO:0000256" key="1">
    <source>
        <dbReference type="SAM" id="Phobius"/>
    </source>
</evidence>
<feature type="transmembrane region" description="Helical" evidence="1">
    <location>
        <begin position="56"/>
        <end position="82"/>
    </location>
</feature>
<proteinExistence type="predicted"/>
<dbReference type="EMBL" id="BMYZ01000001">
    <property type="protein sequence ID" value="GGY64833.1"/>
    <property type="molecule type" value="Genomic_DNA"/>
</dbReference>
<evidence type="ECO:0000313" key="2">
    <source>
        <dbReference type="EMBL" id="GGY64833.1"/>
    </source>
</evidence>
<comment type="caution">
    <text evidence="2">The sequence shown here is derived from an EMBL/GenBank/DDBJ whole genome shotgun (WGS) entry which is preliminary data.</text>
</comment>
<keyword evidence="3" id="KW-1185">Reference proteome</keyword>
<keyword evidence="1" id="KW-1133">Transmembrane helix</keyword>
<evidence type="ECO:0000313" key="3">
    <source>
        <dbReference type="Proteomes" id="UP000619761"/>
    </source>
</evidence>
<dbReference type="InterPro" id="IPR052959">
    <property type="entry name" value="Inner_membrane_assoc"/>
</dbReference>
<protein>
    <submittedName>
        <fullName evidence="2">Membrane protein</fullName>
    </submittedName>
</protein>
<dbReference type="Pfam" id="PF04341">
    <property type="entry name" value="DUF485"/>
    <property type="match status" value="1"/>
</dbReference>
<sequence length="102" mass="11085">MNQPEQIRQLPEYAELTRARRKIVWPLSIAVIVAYFALILAIAFSPTSLGAPIGDGVTSIGVALGLSIILFCMVITGIYVTYANRVIEPLTRAIVQKAGELK</sequence>
<dbReference type="PANTHER" id="PTHR38598">
    <property type="entry name" value="INNER MEMBRANE PROTEIN YJCH"/>
    <property type="match status" value="1"/>
</dbReference>
<name>A0ABQ3ARW4_9GAMM</name>
<keyword evidence="1" id="KW-0812">Transmembrane</keyword>
<dbReference type="InterPro" id="IPR007436">
    <property type="entry name" value="DUF485"/>
</dbReference>
<dbReference type="RefSeq" id="WP_189415947.1">
    <property type="nucleotide sequence ID" value="NZ_BMYZ01000001.1"/>
</dbReference>
<keyword evidence="1" id="KW-0472">Membrane</keyword>
<reference evidence="3" key="1">
    <citation type="journal article" date="2019" name="Int. J. Syst. Evol. Microbiol.">
        <title>The Global Catalogue of Microorganisms (GCM) 10K type strain sequencing project: providing services to taxonomists for standard genome sequencing and annotation.</title>
        <authorList>
            <consortium name="The Broad Institute Genomics Platform"/>
            <consortium name="The Broad Institute Genome Sequencing Center for Infectious Disease"/>
            <person name="Wu L."/>
            <person name="Ma J."/>
        </authorList>
    </citation>
    <scope>NUCLEOTIDE SEQUENCE [LARGE SCALE GENOMIC DNA]</scope>
    <source>
        <strain evidence="3">KCTC 32239</strain>
    </source>
</reference>
<dbReference type="Proteomes" id="UP000619761">
    <property type="component" value="Unassembled WGS sequence"/>
</dbReference>